<evidence type="ECO:0000259" key="11">
    <source>
        <dbReference type="PROSITE" id="PS50011"/>
    </source>
</evidence>
<feature type="compositionally biased region" description="Low complexity" evidence="10">
    <location>
        <begin position="909"/>
        <end position="920"/>
    </location>
</feature>
<accession>A0A0G4IDN7</accession>
<dbReference type="GO" id="GO:0034272">
    <property type="term" value="C:phosphatidylinositol 3-kinase complex, class III, type II"/>
    <property type="evidence" value="ECO:0007669"/>
    <property type="project" value="TreeGrafter"/>
</dbReference>
<dbReference type="SUPFAM" id="SSF48371">
    <property type="entry name" value="ARM repeat"/>
    <property type="match status" value="1"/>
</dbReference>
<dbReference type="EMBL" id="CDMZ01005850">
    <property type="protein sequence ID" value="CEM55188.1"/>
    <property type="molecule type" value="Genomic_DNA"/>
</dbReference>
<dbReference type="GO" id="GO:0005524">
    <property type="term" value="F:ATP binding"/>
    <property type="evidence" value="ECO:0007669"/>
    <property type="project" value="InterPro"/>
</dbReference>
<evidence type="ECO:0000256" key="5">
    <source>
        <dbReference type="ARBA" id="ARBA00022737"/>
    </source>
</evidence>
<feature type="region of interest" description="Disordered" evidence="10">
    <location>
        <begin position="521"/>
        <end position="566"/>
    </location>
</feature>
<dbReference type="InterPro" id="IPR036322">
    <property type="entry name" value="WD40_repeat_dom_sf"/>
</dbReference>
<dbReference type="Gene3D" id="2.130.10.10">
    <property type="entry name" value="YVTN repeat-like/Quinoprotein amine dehydrogenase"/>
    <property type="match status" value="1"/>
</dbReference>
<gene>
    <name evidence="12" type="ORF">Cvel_13343</name>
</gene>
<dbReference type="InterPro" id="IPR000719">
    <property type="entry name" value="Prot_kinase_dom"/>
</dbReference>
<feature type="region of interest" description="Disordered" evidence="10">
    <location>
        <begin position="2116"/>
        <end position="2147"/>
    </location>
</feature>
<feature type="compositionally biased region" description="Basic and acidic residues" evidence="10">
    <location>
        <begin position="629"/>
        <end position="641"/>
    </location>
</feature>
<dbReference type="PROSITE" id="PS50011">
    <property type="entry name" value="PROTEIN_KINASE_DOM"/>
    <property type="match status" value="1"/>
</dbReference>
<feature type="region of interest" description="Disordered" evidence="10">
    <location>
        <begin position="1379"/>
        <end position="1411"/>
    </location>
</feature>
<dbReference type="InterPro" id="IPR055231">
    <property type="entry name" value="2AA_helical"/>
</dbReference>
<feature type="region of interest" description="Disordered" evidence="10">
    <location>
        <begin position="2237"/>
        <end position="2258"/>
    </location>
</feature>
<dbReference type="InterPro" id="IPR011989">
    <property type="entry name" value="ARM-like"/>
</dbReference>
<keyword evidence="5" id="KW-0677">Repeat</keyword>
<name>A0A0G4IDN7_9ALVE</name>
<evidence type="ECO:0000256" key="4">
    <source>
        <dbReference type="ARBA" id="ARBA00022679"/>
    </source>
</evidence>
<feature type="compositionally biased region" description="Polar residues" evidence="10">
    <location>
        <begin position="2348"/>
        <end position="2359"/>
    </location>
</feature>
<dbReference type="SMART" id="SM00320">
    <property type="entry name" value="WD40"/>
    <property type="match status" value="4"/>
</dbReference>
<protein>
    <recommendedName>
        <fullName evidence="1">non-specific serine/threonine protein kinase</fullName>
        <ecNumber evidence="1">2.7.11.1</ecNumber>
    </recommendedName>
</protein>
<feature type="compositionally biased region" description="Low complexity" evidence="10">
    <location>
        <begin position="263"/>
        <end position="295"/>
    </location>
</feature>
<feature type="region of interest" description="Disordered" evidence="10">
    <location>
        <begin position="1526"/>
        <end position="1555"/>
    </location>
</feature>
<feature type="region of interest" description="Disordered" evidence="10">
    <location>
        <begin position="881"/>
        <end position="999"/>
    </location>
</feature>
<dbReference type="GO" id="GO:0045324">
    <property type="term" value="P:late endosome to vacuole transport"/>
    <property type="evidence" value="ECO:0007669"/>
    <property type="project" value="InterPro"/>
</dbReference>
<feature type="compositionally biased region" description="Basic and acidic residues" evidence="10">
    <location>
        <begin position="2597"/>
        <end position="2616"/>
    </location>
</feature>
<feature type="region of interest" description="Disordered" evidence="10">
    <location>
        <begin position="1603"/>
        <end position="1630"/>
    </location>
</feature>
<dbReference type="PANTHER" id="PTHR17583:SF0">
    <property type="entry name" value="PHOSPHOINOSITIDE 3-KINASE REGULATORY SUBUNIT 4"/>
    <property type="match status" value="1"/>
</dbReference>
<dbReference type="GO" id="GO:0005770">
    <property type="term" value="C:late endosome"/>
    <property type="evidence" value="ECO:0007669"/>
    <property type="project" value="TreeGrafter"/>
</dbReference>
<evidence type="ECO:0000256" key="2">
    <source>
        <dbReference type="ARBA" id="ARBA00022527"/>
    </source>
</evidence>
<dbReference type="VEuPathDB" id="CryptoDB:Cvel_13343"/>
<evidence type="ECO:0000256" key="9">
    <source>
        <dbReference type="PROSITE-ProRule" id="PRU00221"/>
    </source>
</evidence>
<feature type="compositionally biased region" description="Pro residues" evidence="10">
    <location>
        <begin position="521"/>
        <end position="538"/>
    </location>
</feature>
<feature type="compositionally biased region" description="Gly residues" evidence="10">
    <location>
        <begin position="972"/>
        <end position="991"/>
    </location>
</feature>
<feature type="compositionally biased region" description="Polar residues" evidence="10">
    <location>
        <begin position="1621"/>
        <end position="1630"/>
    </location>
</feature>
<evidence type="ECO:0000256" key="8">
    <source>
        <dbReference type="ARBA" id="ARBA00022840"/>
    </source>
</evidence>
<dbReference type="PROSITE" id="PS50082">
    <property type="entry name" value="WD_REPEATS_2"/>
    <property type="match status" value="2"/>
</dbReference>
<feature type="compositionally biased region" description="Gly residues" evidence="10">
    <location>
        <begin position="2325"/>
        <end position="2341"/>
    </location>
</feature>
<organism evidence="12">
    <name type="scientific">Chromera velia CCMP2878</name>
    <dbReference type="NCBI Taxonomy" id="1169474"/>
    <lineage>
        <taxon>Eukaryota</taxon>
        <taxon>Sar</taxon>
        <taxon>Alveolata</taxon>
        <taxon>Colpodellida</taxon>
        <taxon>Chromeraceae</taxon>
        <taxon>Chromera</taxon>
    </lineage>
</organism>
<feature type="repeat" description="WD" evidence="9">
    <location>
        <begin position="2669"/>
        <end position="2702"/>
    </location>
</feature>
<dbReference type="GO" id="GO:0004674">
    <property type="term" value="F:protein serine/threonine kinase activity"/>
    <property type="evidence" value="ECO:0007669"/>
    <property type="project" value="UniProtKB-KW"/>
</dbReference>
<evidence type="ECO:0000256" key="1">
    <source>
        <dbReference type="ARBA" id="ARBA00012513"/>
    </source>
</evidence>
<dbReference type="Gene3D" id="1.10.510.10">
    <property type="entry name" value="Transferase(Phosphotransferase) domain 1"/>
    <property type="match status" value="2"/>
</dbReference>
<reference evidence="12" key="1">
    <citation type="submission" date="2014-11" db="EMBL/GenBank/DDBJ databases">
        <authorList>
            <person name="Otto D Thomas"/>
            <person name="Naeem Raeece"/>
        </authorList>
    </citation>
    <scope>NUCLEOTIDE SEQUENCE</scope>
</reference>
<feature type="region of interest" description="Disordered" evidence="10">
    <location>
        <begin position="599"/>
        <end position="641"/>
    </location>
</feature>
<dbReference type="InterPro" id="IPR001680">
    <property type="entry name" value="WD40_rpt"/>
</dbReference>
<dbReference type="SUPFAM" id="SSF56112">
    <property type="entry name" value="Protein kinase-like (PK-like)"/>
    <property type="match status" value="2"/>
</dbReference>
<dbReference type="GO" id="GO:0006623">
    <property type="term" value="P:protein targeting to vacuole"/>
    <property type="evidence" value="ECO:0007669"/>
    <property type="project" value="TreeGrafter"/>
</dbReference>
<feature type="region of interest" description="Disordered" evidence="10">
    <location>
        <begin position="1211"/>
        <end position="1232"/>
    </location>
</feature>
<feature type="compositionally biased region" description="Polar residues" evidence="10">
    <location>
        <begin position="1316"/>
        <end position="1328"/>
    </location>
</feature>
<dbReference type="PANTHER" id="PTHR17583">
    <property type="entry name" value="PHOSPHOINOSITIDE 3-KINASE REGULATORY SUBUNIT 4"/>
    <property type="match status" value="1"/>
</dbReference>
<feature type="region of interest" description="Disordered" evidence="10">
    <location>
        <begin position="2588"/>
        <end position="2639"/>
    </location>
</feature>
<evidence type="ECO:0000256" key="10">
    <source>
        <dbReference type="SAM" id="MobiDB-lite"/>
    </source>
</evidence>
<keyword evidence="3 9" id="KW-0853">WD repeat</keyword>
<keyword evidence="8" id="KW-0067">ATP-binding</keyword>
<feature type="compositionally biased region" description="Pro residues" evidence="10">
    <location>
        <begin position="296"/>
        <end position="310"/>
    </location>
</feature>
<dbReference type="EC" id="2.7.11.1" evidence="1"/>
<evidence type="ECO:0000256" key="7">
    <source>
        <dbReference type="ARBA" id="ARBA00022777"/>
    </source>
</evidence>
<evidence type="ECO:0000256" key="3">
    <source>
        <dbReference type="ARBA" id="ARBA00022574"/>
    </source>
</evidence>
<keyword evidence="2" id="KW-0723">Serine/threonine-protein kinase</keyword>
<dbReference type="SMART" id="SM00220">
    <property type="entry name" value="S_TKc"/>
    <property type="match status" value="1"/>
</dbReference>
<dbReference type="PROSITE" id="PS50294">
    <property type="entry name" value="WD_REPEATS_REGION"/>
    <property type="match status" value="1"/>
</dbReference>
<dbReference type="InterPro" id="IPR045162">
    <property type="entry name" value="Vps15-like"/>
</dbReference>
<evidence type="ECO:0000313" key="12">
    <source>
        <dbReference type="EMBL" id="CEM55188.1"/>
    </source>
</evidence>
<feature type="compositionally biased region" description="Gly residues" evidence="10">
    <location>
        <begin position="2519"/>
        <end position="2529"/>
    </location>
</feature>
<keyword evidence="4" id="KW-0808">Transferase</keyword>
<keyword evidence="7" id="KW-0418">Kinase</keyword>
<feature type="region of interest" description="Disordered" evidence="10">
    <location>
        <begin position="2318"/>
        <end position="2399"/>
    </location>
</feature>
<feature type="region of interest" description="Disordered" evidence="10">
    <location>
        <begin position="1279"/>
        <end position="1331"/>
    </location>
</feature>
<feature type="compositionally biased region" description="Gly residues" evidence="10">
    <location>
        <begin position="2023"/>
        <end position="2047"/>
    </location>
</feature>
<feature type="compositionally biased region" description="Low complexity" evidence="10">
    <location>
        <begin position="1603"/>
        <end position="1612"/>
    </location>
</feature>
<dbReference type="GO" id="GO:0034271">
    <property type="term" value="C:phosphatidylinositol 3-kinase complex, class III, type I"/>
    <property type="evidence" value="ECO:0007669"/>
    <property type="project" value="TreeGrafter"/>
</dbReference>
<dbReference type="Pfam" id="PF22956">
    <property type="entry name" value="VPS15-like_hel"/>
    <property type="match status" value="1"/>
</dbReference>
<dbReference type="PROSITE" id="PS00678">
    <property type="entry name" value="WD_REPEATS_1"/>
    <property type="match status" value="1"/>
</dbReference>
<dbReference type="InterPro" id="IPR015943">
    <property type="entry name" value="WD40/YVTN_repeat-like_dom_sf"/>
</dbReference>
<keyword evidence="6" id="KW-0547">Nucleotide-binding</keyword>
<feature type="domain" description="Protein kinase" evidence="11">
    <location>
        <begin position="30"/>
        <end position="435"/>
    </location>
</feature>
<feature type="region of interest" description="Disordered" evidence="10">
    <location>
        <begin position="226"/>
        <end position="323"/>
    </location>
</feature>
<sequence>MGNSAASHLALAEVLKHEDFMSAFSSLSDIISYRLIASNKLFKVFECLHCTHGPVLVKLFFLPEKTTSTGQEPRMSDDVMTRVKQIRIEIFKAKWKFSLPAHPNVLSYQDCRLTDQCVVLLRPFCATNLAERVLTRPFLTDSQICWTIFQLVLALCQIHGMGQPHGDIRPENVLLSSTGHLFLSDLAAQKPVFLPEADPADYSLFFETESRRCYLAPERFLAHGMTPSRRRAAAAKGSTGGQEQQLQSGAGDGGMPSDSRETAAASPQPQQQSLSVSVATVEAAPVSSPPQSRSSPLPPVPPSQDLPPTPLGASSASSHHMTVPDGKFACTLKERCGMDMFAVGCVMAELCLHGGAPLMGLPELLQYRSGAFSLNPQLKRVREGGGVEGGVSSRRSSHLADVLEKLLSLEPSERPSAFELLEKIRKTDAAPPAFFSCLFPLSCLLLHPSFQSPDAALVLIRAHLPLLIAQTLCNNRSEQKDAKEGKAKALRRQILRAVEGEVRDAVRDIDSVSLKQALLPLPNPGLPPSAPDIPPPPTAAYAEDSHGAAVSLSGGREGETLLSRPPLLPSISSEECGSAFTEALVAAWKEAWGALVEGGRVPNGEAHGESTVTVEGEGQTSGSGEGGLEPERPEGSGGDGDKEARVIAILDERVRTAFELLFLPAVDAGRGEGEGAGDAGVAEGGEEEEGQKSLTELVKTAATKLPGSVNPDALAIIASILGGLVPRATVPRVRTAGVEMLTLVGAYGSRETLTELVIPQSVSLLGHAVDGQEGGHERGGVQVASVRSAAVRGLCSSLELLAAGGRWGYGLWSGTESDEEEEGGVHQASAELFSEYALTALLPLAHDSEDSVRLALSSCLSGVAKAGARLFELAQREVCRRGAPTGGAGGGRGARKRGGAEEREGGKGATQSAEGVSVAASGGGARKGGESQVSVPGGEREGGSVQQQQPPGSPSNKPQRAAPVAIASSSSLGGGGGGPAGAVGGAGGGEPQEGRGGKVEEGANHQALLDARMRNLKDSLRSIIQTILLATDAATDVKVALLPQAAELAEFFGRSDFVTEVMPFLIMLANESGASARASLIWHLSSEEVVRHISKVGVQIFVWPCVETALQDPDDLVIQSSVAALASLTRLKLIGTEEQRRAAVRTSALLQHPNSNIREGVRRLMQTMMETDPATFQAFVAPRLAEAAGLRLLGPRQSSRLLGLSLAPVPSAVSAQNPPAGPSQEQPDPKNRRALRRRIGDETEQRFPAWEEVCLFKEAELTQEIRRRVASKSLPPGLRQMERSEFSSVPEGSGLLAGAFSTSPPATKDAGASAPSGDTSGPSTSVMPGSSDRLLFRSHQVPWRSPVMLGLSQEPSLQTRPLEGFSPTAAAATAARGVLRSPTNGDGGTRRTVPSILSGRNPWGPSSVGGADVQRLPRWTVGGPAGSLFGPMQLPPGLSAPVAGEYLGASDREGWTRNSAATATLREGEWVLGGKMRSGWRGQGRRRLLAEQLSGVIQNIPLAAAAELEAATSISVPDREGFGVPRGAEGGGAGQPFPFPFTTVDSPDGSPKGSAGVNRQFSISAMHSSNTPLGSRPPREISEGTLADGNFESWGLYGSRSHGLGHSSLPSGMRRERSTRHSPSQYGGQDLTTDWRVQTLKLPKGVTPLGNLNRLDGQAFSAYQSRHPADLLQNASTLLVAPLSKLSQVLATQAASQSTRMKQAAKSRLGGAASPITPIDPQQQLSERFPSPTGSDDPRGAAARSPTIAAVGTDIGGPSSPISPDAQLPSEMAGAGAGGRGTTSYSSLLSSLTEVAASAGPNALSAVVARLTGSAAPVQGDRLGGPSDSLLAPSGSGAAGEAGGSSELFATLEGRQWLLSRTLQADLTALSIASEYAGPKDQVAASADSKDKRQQQQEEEGEKEKPLPSSPQAVAQSPPPPSNAPSAIKDAARAPPPPSDRIASAVELVVVCSAMAYESTKVGIGLSPFSSVAPDWRPQGLLVAALPQEGPGPAAMGGAWGGDVSHLDTVGDGRFLLVGGNGGSSGVQPSGGMGRGAGTGRHTGGAMGSSRTGSVHVWSCASIERDVKIAPSRVWTLPEGAALTSMKALHDCKAVATGADDGSVRIHRVDTMKPQHVMTLPPSSHRKGDTTGGLAESGGGPNQPSPVVGLDHFDSDFESLIVGARLDLSTFGWDFRCRKGAWETSLPPSFGSISGLCLDPRGSRWMIVSTLHGCLVLYDLRYMTPVKAWTVGTGARGPSALPGSALQQPNEEGGDGGVQAPLLHTPSPIWSITPCTSMHAGVFASLRGVRQRRSDDPSASQVAAIDVLNGRAVALMVGQPPGTSSGSGWGGDGLSGMGAPGGLDESGEASSRSGAMQNIQPPPQLPTLKEISLPAPRSSLSVDVRGPSGSLSSPQISVDPLNPGNVSSRWARFALSGSPGVFPGKGLWNFSGFPSLNSLQRDVGACCHGNAGTVHAMWAQPRGLQSFLLTAGSDRAVRFWDLRNFEGSYVVTSESAALPRSGWTRKGWRPQRQSADAPGGAGGGGGTTDGVGSAFDPAGQDCGANVGYNVTPVPWTVAEAAEGNLGFIAGIVVQEEWSPGWAGGSPAAARYGAGRQGTRERARSSLHSEADGEGGRSRRRAGRESVGGEDDGFPGGGVESVATLEGVMAEAGGPDSEAGAFPPGPALAEVNHRDAIVALTVVSLQTPMIATGGRDGIVKLWK</sequence>
<feature type="region of interest" description="Disordered" evidence="10">
    <location>
        <begin position="1817"/>
        <end position="1843"/>
    </location>
</feature>
<dbReference type="InterPro" id="IPR011009">
    <property type="entry name" value="Kinase-like_dom_sf"/>
</dbReference>
<dbReference type="InterPro" id="IPR019775">
    <property type="entry name" value="WD40_repeat_CS"/>
</dbReference>
<dbReference type="GO" id="GO:0016236">
    <property type="term" value="P:macroautophagy"/>
    <property type="evidence" value="ECO:0007669"/>
    <property type="project" value="InterPro"/>
</dbReference>
<dbReference type="SUPFAM" id="SSF50978">
    <property type="entry name" value="WD40 repeat-like"/>
    <property type="match status" value="1"/>
</dbReference>
<feature type="region of interest" description="Disordered" evidence="10">
    <location>
        <begin position="2501"/>
        <end position="2536"/>
    </location>
</feature>
<feature type="region of interest" description="Disordered" evidence="10">
    <location>
        <begin position="2023"/>
        <end position="2051"/>
    </location>
</feature>
<feature type="compositionally biased region" description="Basic and acidic residues" evidence="10">
    <location>
        <begin position="1888"/>
        <end position="1906"/>
    </location>
</feature>
<feature type="region of interest" description="Disordered" evidence="10">
    <location>
        <begin position="1879"/>
        <end position="1939"/>
    </location>
</feature>
<feature type="region of interest" description="Disordered" evidence="10">
    <location>
        <begin position="1701"/>
        <end position="1780"/>
    </location>
</feature>
<feature type="compositionally biased region" description="Low complexity" evidence="10">
    <location>
        <begin position="1824"/>
        <end position="1836"/>
    </location>
</feature>
<feature type="repeat" description="WD" evidence="9">
    <location>
        <begin position="2466"/>
        <end position="2490"/>
    </location>
</feature>
<evidence type="ECO:0000256" key="6">
    <source>
        <dbReference type="ARBA" id="ARBA00022741"/>
    </source>
</evidence>
<dbReference type="GO" id="GO:0071561">
    <property type="term" value="C:nucleus-vacuole junction"/>
    <property type="evidence" value="ECO:0007669"/>
    <property type="project" value="TreeGrafter"/>
</dbReference>
<dbReference type="InterPro" id="IPR016024">
    <property type="entry name" value="ARM-type_fold"/>
</dbReference>
<proteinExistence type="predicted"/>
<dbReference type="Gene3D" id="1.25.10.10">
    <property type="entry name" value="Leucine-rich Repeat Variant"/>
    <property type="match status" value="2"/>
</dbReference>